<evidence type="ECO:0000259" key="3">
    <source>
        <dbReference type="Pfam" id="PF01728"/>
    </source>
</evidence>
<dbReference type="Proteomes" id="UP000316621">
    <property type="component" value="Chromosome 1"/>
</dbReference>
<gene>
    <name evidence="4" type="ORF">C5167_040774</name>
</gene>
<keyword evidence="2" id="KW-0472">Membrane</keyword>
<evidence type="ECO:0000313" key="5">
    <source>
        <dbReference type="Proteomes" id="UP000316621"/>
    </source>
</evidence>
<organism evidence="4 5">
    <name type="scientific">Papaver somniferum</name>
    <name type="common">Opium poppy</name>
    <dbReference type="NCBI Taxonomy" id="3469"/>
    <lineage>
        <taxon>Eukaryota</taxon>
        <taxon>Viridiplantae</taxon>
        <taxon>Streptophyta</taxon>
        <taxon>Embryophyta</taxon>
        <taxon>Tracheophyta</taxon>
        <taxon>Spermatophyta</taxon>
        <taxon>Magnoliopsida</taxon>
        <taxon>Ranunculales</taxon>
        <taxon>Papaveraceae</taxon>
        <taxon>Papaveroideae</taxon>
        <taxon>Papaver</taxon>
    </lineage>
</organism>
<dbReference type="STRING" id="3469.A0A4Y7IIA8"/>
<dbReference type="SUPFAM" id="SSF53335">
    <property type="entry name" value="S-adenosyl-L-methionine-dependent methyltransferases"/>
    <property type="match status" value="1"/>
</dbReference>
<accession>A0A4Y7IIA8</accession>
<dbReference type="EMBL" id="CM010715">
    <property type="protein sequence ID" value="RZC47816.1"/>
    <property type="molecule type" value="Genomic_DNA"/>
</dbReference>
<dbReference type="AlphaFoldDB" id="A0A4Y7IIA8"/>
<protein>
    <recommendedName>
        <fullName evidence="3">Ribosomal RNA methyltransferase FtsJ domain-containing protein</fullName>
    </recommendedName>
</protein>
<dbReference type="InterPro" id="IPR029063">
    <property type="entry name" value="SAM-dependent_MTases_sf"/>
</dbReference>
<reference evidence="4 5" key="1">
    <citation type="journal article" date="2018" name="Science">
        <title>The opium poppy genome and morphinan production.</title>
        <authorList>
            <person name="Guo L."/>
            <person name="Winzer T."/>
            <person name="Yang X."/>
            <person name="Li Y."/>
            <person name="Ning Z."/>
            <person name="He Z."/>
            <person name="Teodor R."/>
            <person name="Lu Y."/>
            <person name="Bowser T.A."/>
            <person name="Graham I.A."/>
            <person name="Ye K."/>
        </authorList>
    </citation>
    <scope>NUCLEOTIDE SEQUENCE [LARGE SCALE GENOMIC DNA]</scope>
    <source>
        <strain evidence="5">cv. HN1</strain>
        <tissue evidence="4">Leaves</tissue>
    </source>
</reference>
<proteinExistence type="predicted"/>
<dbReference type="Gene3D" id="3.40.50.150">
    <property type="entry name" value="Vaccinia Virus protein VP39"/>
    <property type="match status" value="1"/>
</dbReference>
<name>A0A4Y7IIA8_PAPSO</name>
<dbReference type="Pfam" id="PF01728">
    <property type="entry name" value="FtsJ"/>
    <property type="match status" value="1"/>
</dbReference>
<dbReference type="PANTHER" id="PTHR32319">
    <property type="entry name" value="BACTERIAL HEMOLYSIN-LIKE PROTEIN"/>
    <property type="match status" value="1"/>
</dbReference>
<dbReference type="GO" id="GO:0032259">
    <property type="term" value="P:methylation"/>
    <property type="evidence" value="ECO:0007669"/>
    <property type="project" value="InterPro"/>
</dbReference>
<sequence>MHKSQNMGGHKLEAAIELLNVNVAGKVTLDAGLTTGGFTDCLLQYRAPFVYGVDVVEKVHRDEHVSDSVIERSNLRYLTELPQKVKVDLVTFDLSFISILLVWFKMISYNCLLIYNLEVQTHEMSIYSSIPVPVLFIVILLFRANTCLELNVCI</sequence>
<evidence type="ECO:0000256" key="2">
    <source>
        <dbReference type="SAM" id="Phobius"/>
    </source>
</evidence>
<dbReference type="GO" id="GO:0003723">
    <property type="term" value="F:RNA binding"/>
    <property type="evidence" value="ECO:0007669"/>
    <property type="project" value="UniProtKB-KW"/>
</dbReference>
<keyword evidence="5" id="KW-1185">Reference proteome</keyword>
<evidence type="ECO:0000256" key="1">
    <source>
        <dbReference type="ARBA" id="ARBA00022884"/>
    </source>
</evidence>
<dbReference type="GO" id="GO:0008168">
    <property type="term" value="F:methyltransferase activity"/>
    <property type="evidence" value="ECO:0007669"/>
    <property type="project" value="InterPro"/>
</dbReference>
<keyword evidence="1" id="KW-0694">RNA-binding</keyword>
<evidence type="ECO:0000313" key="4">
    <source>
        <dbReference type="EMBL" id="RZC47816.1"/>
    </source>
</evidence>
<keyword evidence="2" id="KW-0812">Transmembrane</keyword>
<keyword evidence="2" id="KW-1133">Transmembrane helix</keyword>
<feature type="domain" description="Ribosomal RNA methyltransferase FtsJ" evidence="3">
    <location>
        <begin position="7"/>
        <end position="107"/>
    </location>
</feature>
<dbReference type="Gramene" id="RZC47816">
    <property type="protein sequence ID" value="RZC47816"/>
    <property type="gene ID" value="C5167_040774"/>
</dbReference>
<dbReference type="InterPro" id="IPR002877">
    <property type="entry name" value="RNA_MeTrfase_FtsJ_dom"/>
</dbReference>
<dbReference type="PANTHER" id="PTHR32319:SF0">
    <property type="entry name" value="BACTERIAL HEMOLYSIN-LIKE PROTEIN"/>
    <property type="match status" value="1"/>
</dbReference>
<dbReference type="InterPro" id="IPR047048">
    <property type="entry name" value="TlyA"/>
</dbReference>
<feature type="transmembrane region" description="Helical" evidence="2">
    <location>
        <begin position="124"/>
        <end position="142"/>
    </location>
</feature>